<dbReference type="RefSeq" id="WP_066161320.1">
    <property type="nucleotide sequence ID" value="NZ_CP034309.1"/>
</dbReference>
<dbReference type="PANTHER" id="PTHR43267">
    <property type="entry name" value="TRNA THREONYLCARBAMOYLADENOSINE DEHYDRATASE"/>
    <property type="match status" value="1"/>
</dbReference>
<organism evidence="3 4">
    <name type="scientific">Aliarcobacter skirrowii</name>
    <dbReference type="NCBI Taxonomy" id="28200"/>
    <lineage>
        <taxon>Bacteria</taxon>
        <taxon>Pseudomonadati</taxon>
        <taxon>Campylobacterota</taxon>
        <taxon>Epsilonproteobacteria</taxon>
        <taxon>Campylobacterales</taxon>
        <taxon>Arcobacteraceae</taxon>
        <taxon>Aliarcobacter</taxon>
    </lineage>
</organism>
<dbReference type="GO" id="GO:0008641">
    <property type="term" value="F:ubiquitin-like modifier activating enzyme activity"/>
    <property type="evidence" value="ECO:0007669"/>
    <property type="project" value="InterPro"/>
</dbReference>
<dbReference type="KEGG" id="ask:EI285_06385"/>
<feature type="domain" description="THIF-type NAD/FAD binding fold" evidence="1">
    <location>
        <begin position="3"/>
        <end position="213"/>
    </location>
</feature>
<dbReference type="InterPro" id="IPR035985">
    <property type="entry name" value="Ubiquitin-activating_enz"/>
</dbReference>
<sequence>MQYNRTKMLFGEEAFNKFQNTKLILFGVGGMGSFALDALYNTGITDITIVDFDTYEPSNQNRQLGSHGNIGRKKVEVMKERYPNVTPICVKITPEWIDNFDFSSYDYILDAIDDVKPKVHLIKKYFTKVISTGGGAKRIDPLQITYGSIWETKNDKFIKKVREELKKQGFKKKFKVIYSTELPLCIDKGSFEGVTASFGLMMASVTIQKIVRKLNLVKDSQSKKFI</sequence>
<evidence type="ECO:0000313" key="4">
    <source>
        <dbReference type="Proteomes" id="UP000245014"/>
    </source>
</evidence>
<dbReference type="Proteomes" id="UP001283691">
    <property type="component" value="Unassembled WGS sequence"/>
</dbReference>
<proteinExistence type="predicted"/>
<evidence type="ECO:0000313" key="2">
    <source>
        <dbReference type="EMBL" id="MDX4069331.1"/>
    </source>
</evidence>
<dbReference type="GO" id="GO:0061503">
    <property type="term" value="F:tRNA threonylcarbamoyladenosine dehydratase"/>
    <property type="evidence" value="ECO:0007669"/>
    <property type="project" value="TreeGrafter"/>
</dbReference>
<dbReference type="PANTHER" id="PTHR43267:SF1">
    <property type="entry name" value="TRNA THREONYLCARBAMOYLADENOSINE DEHYDRATASE"/>
    <property type="match status" value="1"/>
</dbReference>
<name>A0A2U2BZW8_9BACT</name>
<dbReference type="CDD" id="cd00755">
    <property type="entry name" value="YgdL_like"/>
    <property type="match status" value="1"/>
</dbReference>
<dbReference type="GeneID" id="61751132"/>
<reference evidence="3 4" key="1">
    <citation type="submission" date="2018-05" db="EMBL/GenBank/DDBJ databases">
        <title>Antimicrobial susceptibility testing and genomic analysis of Arcobacter skirrowii strains and one Arcobacter butzleri isolated from German poultry farms.</title>
        <authorList>
            <person name="Haenel I."/>
            <person name="Hotzel H."/>
            <person name="Tomaso H."/>
            <person name="Busch A."/>
        </authorList>
    </citation>
    <scope>NUCLEOTIDE SEQUENCE [LARGE SCALE GENOMIC DNA]</scope>
    <source>
        <strain evidence="3">17-1208-2</strain>
        <strain evidence="4">v</strain>
    </source>
</reference>
<dbReference type="EMBL" id="JAUQUR010000002">
    <property type="protein sequence ID" value="MDX4069331.1"/>
    <property type="molecule type" value="Genomic_DNA"/>
</dbReference>
<reference evidence="2" key="3">
    <citation type="submission" date="2023-07" db="EMBL/GenBank/DDBJ databases">
        <authorList>
            <person name="Zhang M."/>
            <person name="Zhou G."/>
        </authorList>
    </citation>
    <scope>NUCLEOTIDE SEQUENCE</scope>
    <source>
        <strain evidence="2">BJSY19SF1-2</strain>
    </source>
</reference>
<dbReference type="AlphaFoldDB" id="A0A2U2BZW8"/>
<dbReference type="GO" id="GO:0061504">
    <property type="term" value="P:cyclic threonylcarbamoyladenosine biosynthetic process"/>
    <property type="evidence" value="ECO:0007669"/>
    <property type="project" value="TreeGrafter"/>
</dbReference>
<dbReference type="STRING" id="28200.GCA_001572935_01420"/>
<gene>
    <name evidence="3" type="ORF">DF188_07125</name>
    <name evidence="2" type="ORF">Q6A80_06275</name>
</gene>
<evidence type="ECO:0000313" key="3">
    <source>
        <dbReference type="EMBL" id="PWE20943.1"/>
    </source>
</evidence>
<dbReference type="InterPro" id="IPR045886">
    <property type="entry name" value="ThiF/MoeB/HesA"/>
</dbReference>
<dbReference type="InterPro" id="IPR000594">
    <property type="entry name" value="ThiF_NAD_FAD-bd"/>
</dbReference>
<dbReference type="Proteomes" id="UP000245014">
    <property type="component" value="Unassembled WGS sequence"/>
</dbReference>
<dbReference type="SUPFAM" id="SSF69572">
    <property type="entry name" value="Activating enzymes of the ubiquitin-like proteins"/>
    <property type="match status" value="1"/>
</dbReference>
<accession>A0A2U2BZW8</accession>
<evidence type="ECO:0000259" key="1">
    <source>
        <dbReference type="Pfam" id="PF00899"/>
    </source>
</evidence>
<dbReference type="Pfam" id="PF00899">
    <property type="entry name" value="ThiF"/>
    <property type="match status" value="1"/>
</dbReference>
<protein>
    <submittedName>
        <fullName evidence="3">tRNA threonylcarbamoyladenosine dehydratase</fullName>
    </submittedName>
</protein>
<dbReference type="Gene3D" id="3.40.50.720">
    <property type="entry name" value="NAD(P)-binding Rossmann-like Domain"/>
    <property type="match status" value="1"/>
</dbReference>
<dbReference type="EMBL" id="QEYI01000005">
    <property type="protein sequence ID" value="PWE20943.1"/>
    <property type="molecule type" value="Genomic_DNA"/>
</dbReference>
<comment type="caution">
    <text evidence="3">The sequence shown here is derived from an EMBL/GenBank/DDBJ whole genome shotgun (WGS) entry which is preliminary data.</text>
</comment>
<reference evidence="2" key="2">
    <citation type="journal article" date="2023" name="Front. Microbiol.">
        <title>Genomic diversity and taxonomic marker for Arcobacter species.</title>
        <authorList>
            <person name="Zhou G."/>
            <person name="Gu Y."/>
            <person name="Wang H."/>
            <person name="Chen X."/>
            <person name="Zhang X."/>
            <person name="Shao Z."/>
            <person name="Yan X."/>
            <person name="Zhang J."/>
            <person name="Zhang M."/>
        </authorList>
    </citation>
    <scope>NUCLEOTIDE SEQUENCE</scope>
    <source>
        <strain evidence="2">BJSY19SF1-2</strain>
    </source>
</reference>